<protein>
    <submittedName>
        <fullName evidence="3">Uncharacterized protein LOC104231075</fullName>
    </submittedName>
</protein>
<organism evidence="2 3">
    <name type="scientific">Nicotiana sylvestris</name>
    <name type="common">Wood tobacco</name>
    <name type="synonym">South American tobacco</name>
    <dbReference type="NCBI Taxonomy" id="4096"/>
    <lineage>
        <taxon>Eukaryota</taxon>
        <taxon>Viridiplantae</taxon>
        <taxon>Streptophyta</taxon>
        <taxon>Embryophyta</taxon>
        <taxon>Tracheophyta</taxon>
        <taxon>Spermatophyta</taxon>
        <taxon>Magnoliopsida</taxon>
        <taxon>eudicotyledons</taxon>
        <taxon>Gunneridae</taxon>
        <taxon>Pentapetalae</taxon>
        <taxon>asterids</taxon>
        <taxon>lamiids</taxon>
        <taxon>Solanales</taxon>
        <taxon>Solanaceae</taxon>
        <taxon>Nicotianoideae</taxon>
        <taxon>Nicotianeae</taxon>
        <taxon>Nicotiana</taxon>
    </lineage>
</organism>
<proteinExistence type="predicted"/>
<reference evidence="2" key="1">
    <citation type="journal article" date="2013" name="Genome Biol.">
        <title>Reference genomes and transcriptomes of Nicotiana sylvestris and Nicotiana tomentosiformis.</title>
        <authorList>
            <person name="Sierro N."/>
            <person name="Battey J.N."/>
            <person name="Ouadi S."/>
            <person name="Bovet L."/>
            <person name="Goepfert S."/>
            <person name="Bakaher N."/>
            <person name="Peitsch M.C."/>
            <person name="Ivanov N.V."/>
        </authorList>
    </citation>
    <scope>NUCLEOTIDE SEQUENCE [LARGE SCALE GENOMIC DNA]</scope>
</reference>
<reference evidence="3" key="2">
    <citation type="submission" date="2025-08" db="UniProtKB">
        <authorList>
            <consortium name="RefSeq"/>
        </authorList>
    </citation>
    <scope>IDENTIFICATION</scope>
    <source>
        <tissue evidence="3">Leaf</tissue>
    </source>
</reference>
<dbReference type="InterPro" id="IPR052115">
    <property type="entry name" value="NEXT_complex_subunit_ZCCHC8"/>
</dbReference>
<feature type="compositionally biased region" description="Polar residues" evidence="1">
    <location>
        <begin position="1"/>
        <end position="11"/>
    </location>
</feature>
<dbReference type="GO" id="GO:0003723">
    <property type="term" value="F:RNA binding"/>
    <property type="evidence" value="ECO:0007669"/>
    <property type="project" value="TreeGrafter"/>
</dbReference>
<gene>
    <name evidence="3" type="primary">LOC104231075</name>
</gene>
<dbReference type="RefSeq" id="XP_009782308.1">
    <property type="nucleotide sequence ID" value="XM_009784006.1"/>
</dbReference>
<dbReference type="GO" id="GO:0071013">
    <property type="term" value="C:catalytic step 2 spliceosome"/>
    <property type="evidence" value="ECO:0007669"/>
    <property type="project" value="TreeGrafter"/>
</dbReference>
<evidence type="ECO:0000256" key="1">
    <source>
        <dbReference type="SAM" id="MobiDB-lite"/>
    </source>
</evidence>
<sequence length="253" mass="27606">MGTEDSNNLPASDNLERGTKNNEDGAIGESSETTDYVVGESKEPLQESDSDMDLESDPGSQVGVKSAETLTQVGVELTETVAITENLTTINAVMHAENGHLSLQDESDSISHKEDQDLVSTQEIVGSKCLSGVKRPRATPDVEQPSVHIIYNSLTRESRKMLEGLLQQWSEWHAKHCSSAHDSKEVVESGEETYFPALHVGLEKSSAVTYWVDKQARNNKSEFIPLDSNSVPLYDRGYSFALTATDGSSNVEA</sequence>
<feature type="compositionally biased region" description="Acidic residues" evidence="1">
    <location>
        <begin position="46"/>
        <end position="56"/>
    </location>
</feature>
<feature type="compositionally biased region" description="Basic and acidic residues" evidence="1">
    <location>
        <begin position="14"/>
        <end position="23"/>
    </location>
</feature>
<accession>A0A1U7WUM7</accession>
<dbReference type="PANTHER" id="PTHR13316">
    <property type="entry name" value="ZINC FINGER, CCHC DOMAIN CONTAINING 8"/>
    <property type="match status" value="1"/>
</dbReference>
<evidence type="ECO:0000313" key="2">
    <source>
        <dbReference type="Proteomes" id="UP000189701"/>
    </source>
</evidence>
<dbReference type="AlphaFoldDB" id="A0A1U7WUM7"/>
<dbReference type="PANTHER" id="PTHR13316:SF0">
    <property type="entry name" value="ZINC FINGER CCHC DOMAIN-CONTAINING PROTEIN 8"/>
    <property type="match status" value="1"/>
</dbReference>
<dbReference type="STRING" id="4096.A0A1U7WUM7"/>
<name>A0A1U7WUM7_NICSY</name>
<evidence type="ECO:0000313" key="3">
    <source>
        <dbReference type="RefSeq" id="XP_009782308.1"/>
    </source>
</evidence>
<dbReference type="Proteomes" id="UP000189701">
    <property type="component" value="Unplaced"/>
</dbReference>
<dbReference type="OrthoDB" id="8026949at2759"/>
<keyword evidence="2" id="KW-1185">Reference proteome</keyword>
<feature type="region of interest" description="Disordered" evidence="1">
    <location>
        <begin position="1"/>
        <end position="64"/>
    </location>
</feature>
<dbReference type="eggNOG" id="KOG2673">
    <property type="taxonomic scope" value="Eukaryota"/>
</dbReference>